<dbReference type="Gene3D" id="3.30.70.260">
    <property type="match status" value="1"/>
</dbReference>
<dbReference type="InterPro" id="IPR005526">
    <property type="entry name" value="Septum_form_inhib_MinC_C"/>
</dbReference>
<sequence>MTASSKSPTGKAVELFEFKSAALSVVVFQPKTANLAELETALLQRLGNTPDFFGNEPALLDLSQWSTITPDLPKLVRLLSRFGLQVTGVKGVNDTARASAKKAGLPVFADTQEANLPPAQPAPVEEVAPQVVTVVERRPTMVIDKPVRSGQQVYAKDSDLVIMGMVSNGAEVIADGDIHVYAPLRGRALAGARGEDSARIYTTCMEAELVSIAGIYRSLDEVLPASIRGRPAQVRLASDKLSIEALVGS</sequence>
<dbReference type="Pfam" id="PF03775">
    <property type="entry name" value="MinC_C"/>
    <property type="match status" value="1"/>
</dbReference>
<dbReference type="InterPro" id="IPR007874">
    <property type="entry name" value="MinC_N"/>
</dbReference>
<dbReference type="EMBL" id="JARRAF010000005">
    <property type="protein sequence ID" value="MDK2123713.1"/>
    <property type="molecule type" value="Genomic_DNA"/>
</dbReference>
<evidence type="ECO:0000313" key="9">
    <source>
        <dbReference type="EMBL" id="MDK2123713.1"/>
    </source>
</evidence>
<proteinExistence type="inferred from homology"/>
<feature type="domain" description="Septum formation inhibitor MinC C-terminal" evidence="7">
    <location>
        <begin position="142"/>
        <end position="244"/>
    </location>
</feature>
<evidence type="ECO:0000256" key="2">
    <source>
        <dbReference type="ARBA" id="ARBA00022618"/>
    </source>
</evidence>
<comment type="subunit">
    <text evidence="6">Interacts with MinD and FtsZ.</text>
</comment>
<keyword evidence="10" id="KW-1185">Reference proteome</keyword>
<dbReference type="PANTHER" id="PTHR34108">
    <property type="entry name" value="SEPTUM SITE-DETERMINING PROTEIN MINC"/>
    <property type="match status" value="1"/>
</dbReference>
<reference evidence="9" key="1">
    <citation type="submission" date="2023-03" db="EMBL/GenBank/DDBJ databases">
        <title>Chitinimonas shenzhenensis gen. nov., sp. nov., a novel member of family Burkholderiaceae isolated from activated sludge collected in Shen Zhen, China.</title>
        <authorList>
            <person name="Wang X."/>
        </authorList>
    </citation>
    <scope>NUCLEOTIDE SEQUENCE</scope>
    <source>
        <strain evidence="9">DQS-5</strain>
    </source>
</reference>
<keyword evidence="4 6" id="KW-0131">Cell cycle</keyword>
<dbReference type="Proteomes" id="UP001172778">
    <property type="component" value="Unassembled WGS sequence"/>
</dbReference>
<evidence type="ECO:0000256" key="6">
    <source>
        <dbReference type="HAMAP-Rule" id="MF_00267"/>
    </source>
</evidence>
<name>A0ABT7DXA6_9NEIS</name>
<dbReference type="Pfam" id="PF05209">
    <property type="entry name" value="MinC_N"/>
    <property type="match status" value="1"/>
</dbReference>
<accession>A0ABT7DXA6</accession>
<feature type="domain" description="Septum formation inhibitor MinC N-terminal" evidence="8">
    <location>
        <begin position="16"/>
        <end position="86"/>
    </location>
</feature>
<dbReference type="HAMAP" id="MF_00267">
    <property type="entry name" value="MinC"/>
    <property type="match status" value="1"/>
</dbReference>
<dbReference type="PANTHER" id="PTHR34108:SF1">
    <property type="entry name" value="SEPTUM SITE-DETERMINING PROTEIN MINC"/>
    <property type="match status" value="1"/>
</dbReference>
<evidence type="ECO:0000256" key="4">
    <source>
        <dbReference type="ARBA" id="ARBA00023306"/>
    </source>
</evidence>
<keyword evidence="2 6" id="KW-0132">Cell division</keyword>
<dbReference type="InterPro" id="IPR013033">
    <property type="entry name" value="MinC"/>
</dbReference>
<dbReference type="InterPro" id="IPR036145">
    <property type="entry name" value="MinC_C_sf"/>
</dbReference>
<comment type="similarity">
    <text evidence="1 6">Belongs to the MinC family.</text>
</comment>
<evidence type="ECO:0000256" key="5">
    <source>
        <dbReference type="ARBA" id="ARBA00025606"/>
    </source>
</evidence>
<evidence type="ECO:0000313" key="10">
    <source>
        <dbReference type="Proteomes" id="UP001172778"/>
    </source>
</evidence>
<comment type="caution">
    <text evidence="9">The sequence shown here is derived from an EMBL/GenBank/DDBJ whole genome shotgun (WGS) entry which is preliminary data.</text>
</comment>
<dbReference type="Gene3D" id="2.160.20.70">
    <property type="match status" value="1"/>
</dbReference>
<protein>
    <recommendedName>
        <fullName evidence="6">Probable septum site-determining protein MinC</fullName>
    </recommendedName>
</protein>
<dbReference type="SUPFAM" id="SSF63848">
    <property type="entry name" value="Cell-division inhibitor MinC, C-terminal domain"/>
    <property type="match status" value="1"/>
</dbReference>
<evidence type="ECO:0000256" key="3">
    <source>
        <dbReference type="ARBA" id="ARBA00023210"/>
    </source>
</evidence>
<organism evidence="9 10">
    <name type="scientific">Parachitinimonas caeni</name>
    <dbReference type="NCBI Taxonomy" id="3031301"/>
    <lineage>
        <taxon>Bacteria</taxon>
        <taxon>Pseudomonadati</taxon>
        <taxon>Pseudomonadota</taxon>
        <taxon>Betaproteobacteria</taxon>
        <taxon>Neisseriales</taxon>
        <taxon>Chitinibacteraceae</taxon>
        <taxon>Parachitinimonas</taxon>
    </lineage>
</organism>
<evidence type="ECO:0000259" key="8">
    <source>
        <dbReference type="Pfam" id="PF05209"/>
    </source>
</evidence>
<dbReference type="NCBIfam" id="TIGR01222">
    <property type="entry name" value="minC"/>
    <property type="match status" value="1"/>
</dbReference>
<gene>
    <name evidence="6 9" type="primary">minC</name>
    <name evidence="9" type="ORF">PZA18_06590</name>
</gene>
<keyword evidence="3 6" id="KW-0717">Septation</keyword>
<dbReference type="InterPro" id="IPR016098">
    <property type="entry name" value="CAP/MinC_C"/>
</dbReference>
<dbReference type="RefSeq" id="WP_284100012.1">
    <property type="nucleotide sequence ID" value="NZ_JARRAF010000005.1"/>
</dbReference>
<evidence type="ECO:0000256" key="1">
    <source>
        <dbReference type="ARBA" id="ARBA00006291"/>
    </source>
</evidence>
<evidence type="ECO:0000259" key="7">
    <source>
        <dbReference type="Pfam" id="PF03775"/>
    </source>
</evidence>
<comment type="function">
    <text evidence="5 6">Cell division inhibitor that blocks the formation of polar Z ring septums. Rapidly oscillates between the poles of the cell to destabilize FtsZ filaments that have formed before they mature into polar Z rings. Prevents FtsZ polymerization.</text>
</comment>